<dbReference type="InterPro" id="IPR013766">
    <property type="entry name" value="Thioredoxin_domain"/>
</dbReference>
<evidence type="ECO:0000256" key="2">
    <source>
        <dbReference type="SAM" id="SignalP"/>
    </source>
</evidence>
<dbReference type="Gene3D" id="3.40.30.10">
    <property type="entry name" value="Glutaredoxin"/>
    <property type="match status" value="1"/>
</dbReference>
<dbReference type="Pfam" id="PF00578">
    <property type="entry name" value="AhpC-TSA"/>
    <property type="match status" value="1"/>
</dbReference>
<dbReference type="GO" id="GO:0016209">
    <property type="term" value="F:antioxidant activity"/>
    <property type="evidence" value="ECO:0007669"/>
    <property type="project" value="InterPro"/>
</dbReference>
<keyword evidence="1" id="KW-0676">Redox-active center</keyword>
<feature type="domain" description="Thioredoxin" evidence="3">
    <location>
        <begin position="27"/>
        <end position="171"/>
    </location>
</feature>
<evidence type="ECO:0000259" key="3">
    <source>
        <dbReference type="PROSITE" id="PS51352"/>
    </source>
</evidence>
<reference evidence="4 7" key="3">
    <citation type="submission" date="2024-01" db="EMBL/GenBank/DDBJ databases">
        <title>The diversity of rhizobia nodulating Mimosa spp. in eleven states of Brazil covering several biomes is determined by host plant, location, and edaphic factors.</title>
        <authorList>
            <person name="Rouws L."/>
            <person name="Barauna A."/>
            <person name="Beukes C."/>
            <person name="De Faria S.M."/>
            <person name="Gross E."/>
            <person name="Dos Reis Junior F.B."/>
            <person name="Simon M."/>
            <person name="Maluk M."/>
            <person name="Odee D.W."/>
            <person name="Kenicer G."/>
            <person name="Young J.P.W."/>
            <person name="Reis V.M."/>
            <person name="Zilli J."/>
            <person name="James E.K."/>
        </authorList>
    </citation>
    <scope>NUCLEOTIDE SEQUENCE [LARGE SCALE GENOMIC DNA]</scope>
    <source>
        <strain evidence="4 7">JPY530</strain>
    </source>
</reference>
<organism evidence="5 6">
    <name type="scientific">Paraburkholderia azotifigens</name>
    <dbReference type="NCBI Taxonomy" id="2057004"/>
    <lineage>
        <taxon>Bacteria</taxon>
        <taxon>Pseudomonadati</taxon>
        <taxon>Pseudomonadota</taxon>
        <taxon>Betaproteobacteria</taxon>
        <taxon>Burkholderiales</taxon>
        <taxon>Burkholderiaceae</taxon>
        <taxon>Paraburkholderia</taxon>
    </lineage>
</organism>
<sequence>MKPLSSTPGKIGACIATVFACTNVPALAAAPAAPAAIYQTQLQPLDGKLESLDRYRGRPLVVNFWAPWCGPCRTEVPAFVALQNAYRGKAQFVGVALDEAPAVRAFAHDYGMNYPLYLAGMGGIAAMLREGDTRGAVPFTVVYDGNGRKVGSITGLADPSRLEALLATAIAASSVDH</sequence>
<dbReference type="PANTHER" id="PTHR42852:SF13">
    <property type="entry name" value="PROTEIN DIPZ"/>
    <property type="match status" value="1"/>
</dbReference>
<dbReference type="EMBL" id="JAZHGA010000025">
    <property type="protein sequence ID" value="MEM5343557.1"/>
    <property type="molecule type" value="Genomic_DNA"/>
</dbReference>
<gene>
    <name evidence="5" type="ORF">FRZ40_29295</name>
    <name evidence="4" type="ORF">V4C56_28535</name>
</gene>
<accession>A0A5C6VGC5</accession>
<dbReference type="EMBL" id="VOQS01000003">
    <property type="protein sequence ID" value="TXC84383.1"/>
    <property type="molecule type" value="Genomic_DNA"/>
</dbReference>
<evidence type="ECO:0000313" key="4">
    <source>
        <dbReference type="EMBL" id="MEM5343557.1"/>
    </source>
</evidence>
<dbReference type="InterPro" id="IPR050553">
    <property type="entry name" value="Thioredoxin_ResA/DsbE_sf"/>
</dbReference>
<proteinExistence type="predicted"/>
<dbReference type="InterPro" id="IPR017937">
    <property type="entry name" value="Thioredoxin_CS"/>
</dbReference>
<name>A0A5C6VGC5_9BURK</name>
<evidence type="ECO:0000313" key="7">
    <source>
        <dbReference type="Proteomes" id="UP001481677"/>
    </source>
</evidence>
<feature type="chain" id="PRO_5023007271" evidence="2">
    <location>
        <begin position="29"/>
        <end position="177"/>
    </location>
</feature>
<dbReference type="RefSeq" id="WP_147236439.1">
    <property type="nucleotide sequence ID" value="NZ_JAZHFZ010000027.1"/>
</dbReference>
<dbReference type="PROSITE" id="PS51257">
    <property type="entry name" value="PROKAR_LIPOPROTEIN"/>
    <property type="match status" value="1"/>
</dbReference>
<dbReference type="GO" id="GO:0015036">
    <property type="term" value="F:disulfide oxidoreductase activity"/>
    <property type="evidence" value="ECO:0007669"/>
    <property type="project" value="UniProtKB-ARBA"/>
</dbReference>
<evidence type="ECO:0000313" key="6">
    <source>
        <dbReference type="Proteomes" id="UP000321776"/>
    </source>
</evidence>
<feature type="signal peptide" evidence="2">
    <location>
        <begin position="1"/>
        <end position="28"/>
    </location>
</feature>
<dbReference type="Proteomes" id="UP001481677">
    <property type="component" value="Unassembled WGS sequence"/>
</dbReference>
<dbReference type="PROSITE" id="PS51352">
    <property type="entry name" value="THIOREDOXIN_2"/>
    <property type="match status" value="1"/>
</dbReference>
<comment type="caution">
    <text evidence="5">The sequence shown here is derived from an EMBL/GenBank/DDBJ whole genome shotgun (WGS) entry which is preliminary data.</text>
</comment>
<dbReference type="InterPro" id="IPR036249">
    <property type="entry name" value="Thioredoxin-like_sf"/>
</dbReference>
<reference evidence="5" key="2">
    <citation type="submission" date="2019-08" db="EMBL/GenBank/DDBJ databases">
        <authorList>
            <person name="Im W.-T."/>
        </authorList>
    </citation>
    <scope>NUCLEOTIDE SEQUENCE</scope>
    <source>
        <strain evidence="5">NF 2-5-3</strain>
    </source>
</reference>
<dbReference type="PANTHER" id="PTHR42852">
    <property type="entry name" value="THIOL:DISULFIDE INTERCHANGE PROTEIN DSBE"/>
    <property type="match status" value="1"/>
</dbReference>
<dbReference type="AlphaFoldDB" id="A0A5C6VGC5"/>
<dbReference type="SUPFAM" id="SSF52833">
    <property type="entry name" value="Thioredoxin-like"/>
    <property type="match status" value="1"/>
</dbReference>
<evidence type="ECO:0000256" key="1">
    <source>
        <dbReference type="ARBA" id="ARBA00023284"/>
    </source>
</evidence>
<keyword evidence="2" id="KW-0732">Signal</keyword>
<reference evidence="5 6" key="1">
    <citation type="journal article" date="2018" name="Int. J. Syst. Evol. Microbiol.">
        <title>Paraburkholderia azotifigens sp. nov., a nitrogen-fixing bacterium isolated from paddy soil.</title>
        <authorList>
            <person name="Choi G.M."/>
            <person name="Im W.T."/>
        </authorList>
    </citation>
    <scope>NUCLEOTIDE SEQUENCE [LARGE SCALE GENOMIC DNA]</scope>
    <source>
        <strain evidence="5 6">NF 2-5-3</strain>
    </source>
</reference>
<dbReference type="CDD" id="cd02966">
    <property type="entry name" value="TlpA_like_family"/>
    <property type="match status" value="1"/>
</dbReference>
<dbReference type="Proteomes" id="UP000321776">
    <property type="component" value="Unassembled WGS sequence"/>
</dbReference>
<keyword evidence="7" id="KW-1185">Reference proteome</keyword>
<protein>
    <submittedName>
        <fullName evidence="4">TlpA disulfide reductase family protein</fullName>
    </submittedName>
    <submittedName>
        <fullName evidence="5">TlpA family protein disulfide reductase</fullName>
    </submittedName>
</protein>
<dbReference type="InterPro" id="IPR000866">
    <property type="entry name" value="AhpC/TSA"/>
</dbReference>
<dbReference type="PROSITE" id="PS00194">
    <property type="entry name" value="THIOREDOXIN_1"/>
    <property type="match status" value="1"/>
</dbReference>
<evidence type="ECO:0000313" key="5">
    <source>
        <dbReference type="EMBL" id="TXC84383.1"/>
    </source>
</evidence>